<organism evidence="12 13">
    <name type="scientific">Phaseolus coccineus</name>
    <name type="common">Scarlet runner bean</name>
    <name type="synonym">Phaseolus multiflorus</name>
    <dbReference type="NCBI Taxonomy" id="3886"/>
    <lineage>
        <taxon>Eukaryota</taxon>
        <taxon>Viridiplantae</taxon>
        <taxon>Streptophyta</taxon>
        <taxon>Embryophyta</taxon>
        <taxon>Tracheophyta</taxon>
        <taxon>Spermatophyta</taxon>
        <taxon>Magnoliopsida</taxon>
        <taxon>eudicotyledons</taxon>
        <taxon>Gunneridae</taxon>
        <taxon>Pentapetalae</taxon>
        <taxon>rosids</taxon>
        <taxon>fabids</taxon>
        <taxon>Fabales</taxon>
        <taxon>Fabaceae</taxon>
        <taxon>Papilionoideae</taxon>
        <taxon>50 kb inversion clade</taxon>
        <taxon>NPAAA clade</taxon>
        <taxon>indigoferoid/millettioid clade</taxon>
        <taxon>Phaseoleae</taxon>
        <taxon>Phaseolus</taxon>
    </lineage>
</organism>
<dbReference type="PROSITE" id="PS00213">
    <property type="entry name" value="LIPOCALIN"/>
    <property type="match status" value="1"/>
</dbReference>
<feature type="domain" description="HTH myb-type" evidence="11">
    <location>
        <begin position="244"/>
        <end position="303"/>
    </location>
</feature>
<dbReference type="NCBIfam" id="TIGR01557">
    <property type="entry name" value="myb_SHAQKYF"/>
    <property type="match status" value="1"/>
</dbReference>
<comment type="subcellular location">
    <subcellularLocation>
        <location evidence="1">Nucleus</location>
    </subcellularLocation>
</comment>
<evidence type="ECO:0000313" key="12">
    <source>
        <dbReference type="EMBL" id="KAK7347573.1"/>
    </source>
</evidence>
<dbReference type="SUPFAM" id="SSF50814">
    <property type="entry name" value="Lipocalins"/>
    <property type="match status" value="1"/>
</dbReference>
<dbReference type="GO" id="GO:0005634">
    <property type="term" value="C:nucleus"/>
    <property type="evidence" value="ECO:0007669"/>
    <property type="project" value="UniProtKB-SubCell"/>
</dbReference>
<dbReference type="InterPro" id="IPR001005">
    <property type="entry name" value="SANT/Myb"/>
</dbReference>
<evidence type="ECO:0000259" key="11">
    <source>
        <dbReference type="PROSITE" id="PS51294"/>
    </source>
</evidence>
<feature type="region of interest" description="Disordered" evidence="9">
    <location>
        <begin position="212"/>
        <end position="246"/>
    </location>
</feature>
<evidence type="ECO:0000256" key="6">
    <source>
        <dbReference type="ARBA" id="ARBA00023163"/>
    </source>
</evidence>
<keyword evidence="5" id="KW-0010">Activator</keyword>
<feature type="region of interest" description="Disordered" evidence="9">
    <location>
        <begin position="905"/>
        <end position="927"/>
    </location>
</feature>
<dbReference type="SUPFAM" id="SSF52172">
    <property type="entry name" value="CheY-like"/>
    <property type="match status" value="1"/>
</dbReference>
<dbReference type="Proteomes" id="UP001374584">
    <property type="component" value="Unassembled WGS sequence"/>
</dbReference>
<feature type="compositionally biased region" description="Basic and acidic residues" evidence="9">
    <location>
        <begin position="218"/>
        <end position="228"/>
    </location>
</feature>
<evidence type="ECO:0000256" key="4">
    <source>
        <dbReference type="ARBA" id="ARBA00023015"/>
    </source>
</evidence>
<protein>
    <recommendedName>
        <fullName evidence="14">Two-component response regulator</fullName>
    </recommendedName>
</protein>
<evidence type="ECO:0000313" key="13">
    <source>
        <dbReference type="Proteomes" id="UP001374584"/>
    </source>
</evidence>
<evidence type="ECO:0000256" key="8">
    <source>
        <dbReference type="PROSITE-ProRule" id="PRU00169"/>
    </source>
</evidence>
<dbReference type="PROSITE" id="PS51294">
    <property type="entry name" value="HTH_MYB"/>
    <property type="match status" value="1"/>
</dbReference>
<dbReference type="Gene3D" id="1.10.10.60">
    <property type="entry name" value="Homeodomain-like"/>
    <property type="match status" value="1"/>
</dbReference>
<keyword evidence="3" id="KW-0902">Two-component regulatory system</keyword>
<dbReference type="CDD" id="cd17584">
    <property type="entry name" value="REC_typeB_ARR-like"/>
    <property type="match status" value="1"/>
</dbReference>
<comment type="caution">
    <text evidence="12">The sequence shown here is derived from an EMBL/GenBank/DDBJ whole genome shotgun (WGS) entry which is preliminary data.</text>
</comment>
<dbReference type="InterPro" id="IPR006447">
    <property type="entry name" value="Myb_dom_plants"/>
</dbReference>
<gene>
    <name evidence="12" type="ORF">VNO80_22108</name>
</gene>
<keyword evidence="13" id="KW-1185">Reference proteome</keyword>
<dbReference type="PANTHER" id="PTHR43874">
    <property type="entry name" value="TWO-COMPONENT RESPONSE REGULATOR"/>
    <property type="match status" value="1"/>
</dbReference>
<dbReference type="FunFam" id="1.10.10.60:FF:000007">
    <property type="entry name" value="Two-component response regulator"/>
    <property type="match status" value="1"/>
</dbReference>
<feature type="domain" description="Response regulatory" evidence="10">
    <location>
        <begin position="51"/>
        <end position="166"/>
    </location>
</feature>
<keyword evidence="4" id="KW-0805">Transcription regulation</keyword>
<dbReference type="InterPro" id="IPR011006">
    <property type="entry name" value="CheY-like_superfamily"/>
</dbReference>
<evidence type="ECO:0000259" key="10">
    <source>
        <dbReference type="PROSITE" id="PS50110"/>
    </source>
</evidence>
<dbReference type="Pfam" id="PF00249">
    <property type="entry name" value="Myb_DNA-binding"/>
    <property type="match status" value="1"/>
</dbReference>
<accession>A0AAN9M9N5</accession>
<dbReference type="GO" id="GO:0000160">
    <property type="term" value="P:phosphorelay signal transduction system"/>
    <property type="evidence" value="ECO:0007669"/>
    <property type="project" value="UniProtKB-KW"/>
</dbReference>
<dbReference type="Pfam" id="PF00072">
    <property type="entry name" value="Response_reg"/>
    <property type="match status" value="1"/>
</dbReference>
<dbReference type="InterPro" id="IPR000566">
    <property type="entry name" value="Lipocln_cytosolic_FA-bd_dom"/>
</dbReference>
<dbReference type="Gene3D" id="3.40.50.2300">
    <property type="match status" value="1"/>
</dbReference>
<evidence type="ECO:0000256" key="1">
    <source>
        <dbReference type="ARBA" id="ARBA00004123"/>
    </source>
</evidence>
<evidence type="ECO:0000256" key="5">
    <source>
        <dbReference type="ARBA" id="ARBA00023159"/>
    </source>
</evidence>
<dbReference type="AlphaFoldDB" id="A0AAN9M9N5"/>
<dbReference type="EMBL" id="JAYMYR010000008">
    <property type="protein sequence ID" value="KAK7347573.1"/>
    <property type="molecule type" value="Genomic_DNA"/>
</dbReference>
<sequence>MICVLYFSLVFELNPFTGSWFTSLPISIGLGPENKLLFKMEEEDHFPVGLRVLAVDDDRTYLTVLENLLRKCQYNVTATTEAVKALEMLRKNRNMFDLVISDVNMPEMDGFKLLQHVGLETDLPVIMLSGYGDKERVMKGVIYGACDFLTKPVRIQELQNIWQHVVRRKIDSKDKNKTASEEINCSMSGKVANEEEPCTIAKECSQALAPKTNADQNIKGDHKRKEPCEAEEVEDDKENDEPSNQKKSRLVWDAELHNKFLAAINQLGIDKAFPKKILDLMNIEGLSRENVASHLQKFRLGLKKPNPYHRMGSVDCFRPSSESGAMLSTTLPSYAYANAPGGRFSVLNAPSSLNTRGMNSSAIVQAAQSLNINSSCIKTHGNMHSSIFSANQTSSLLQGIPTSIEANQFKPNNSPAGIRRFNLLDRSTGFKDFSSFSENRATVRNAANVSLPGFSNNHLLFQGISQLTHHSEAFRNHSSFGSAAVKAQSFDPNSCGWSKMGDDYNNKSWQGAAPISSFPSSTSAVSNVFNNDQLLQQNFKLSSSTFCSRNSPVGFSSSVPLEDDVLGEMLHQEGLHGNILLASSYTQHNKGGCSKDISQTFNSINPVISSNGGTSSLGHCYDQNNTVDNKRIDASLVGQMNGVNPSITQSSEGENFYSMKSNDAYVLQSMKSGEGLLPNSLESLDEIMNEIDEQELNAIMSMDGGIEFDAYNDGSCNHAILKPCTPKLKQPSLVFSSHVVVLVKRNAIAPLLTMATKVMEVVKGLDLKRYMGRWYEIACFPSRFQPSDGVNTRATYTLRDDGTVRVLNETWSGGKRSFIEGTAHKADPNSDEAKLKVRFWVPPFLPVIPVTGDYWVLYIDPDYQYALIGQPSRSYLWILSRKNHMDDETYKELVEKAKDEGYDVSKLHKTPHTNPPPEGEGPEDTKGVWWFKSLLGK</sequence>
<proteinExistence type="predicted"/>
<evidence type="ECO:0000256" key="2">
    <source>
        <dbReference type="ARBA" id="ARBA00022553"/>
    </source>
</evidence>
<name>A0AAN9M9N5_PHACN</name>
<dbReference type="PROSITE" id="PS50110">
    <property type="entry name" value="RESPONSE_REGULATORY"/>
    <property type="match status" value="1"/>
</dbReference>
<dbReference type="GO" id="GO:0003677">
    <property type="term" value="F:DNA binding"/>
    <property type="evidence" value="ECO:0007669"/>
    <property type="project" value="InterPro"/>
</dbReference>
<keyword evidence="6" id="KW-0804">Transcription</keyword>
<dbReference type="InterPro" id="IPR017930">
    <property type="entry name" value="Myb_dom"/>
</dbReference>
<dbReference type="InterPro" id="IPR001789">
    <property type="entry name" value="Sig_transdc_resp-reg_receiver"/>
</dbReference>
<dbReference type="InterPro" id="IPR022272">
    <property type="entry name" value="Lipocalin_CS"/>
</dbReference>
<dbReference type="SMART" id="SM00448">
    <property type="entry name" value="REC"/>
    <property type="match status" value="1"/>
</dbReference>
<dbReference type="InterPro" id="IPR009057">
    <property type="entry name" value="Homeodomain-like_sf"/>
</dbReference>
<dbReference type="FunFam" id="2.40.128.20:FF:000009">
    <property type="entry name" value="Temperature-induced lipocalin"/>
    <property type="match status" value="1"/>
</dbReference>
<feature type="compositionally biased region" description="Acidic residues" evidence="9">
    <location>
        <begin position="229"/>
        <end position="241"/>
    </location>
</feature>
<evidence type="ECO:0000256" key="9">
    <source>
        <dbReference type="SAM" id="MobiDB-lite"/>
    </source>
</evidence>
<evidence type="ECO:0000256" key="7">
    <source>
        <dbReference type="ARBA" id="ARBA00023242"/>
    </source>
</evidence>
<dbReference type="PANTHER" id="PTHR43874:SF205">
    <property type="entry name" value="TWO-COMPONENT RESPONSE REGULATOR ORR23"/>
    <property type="match status" value="1"/>
</dbReference>
<evidence type="ECO:0008006" key="14">
    <source>
        <dbReference type="Google" id="ProtNLM"/>
    </source>
</evidence>
<dbReference type="GO" id="GO:0009736">
    <property type="term" value="P:cytokinin-activated signaling pathway"/>
    <property type="evidence" value="ECO:0007669"/>
    <property type="project" value="InterPro"/>
</dbReference>
<evidence type="ECO:0000256" key="3">
    <source>
        <dbReference type="ARBA" id="ARBA00023012"/>
    </source>
</evidence>
<dbReference type="SUPFAM" id="SSF46689">
    <property type="entry name" value="Homeodomain-like"/>
    <property type="match status" value="1"/>
</dbReference>
<keyword evidence="7" id="KW-0539">Nucleus</keyword>
<dbReference type="Pfam" id="PF08212">
    <property type="entry name" value="Lipocalin_2"/>
    <property type="match status" value="1"/>
</dbReference>
<reference evidence="12 13" key="1">
    <citation type="submission" date="2024-01" db="EMBL/GenBank/DDBJ databases">
        <title>The genomes of 5 underutilized Papilionoideae crops provide insights into root nodulation and disease resistanc.</title>
        <authorList>
            <person name="Jiang F."/>
        </authorList>
    </citation>
    <scope>NUCLEOTIDE SEQUENCE [LARGE SCALE GENOMIC DNA]</scope>
    <source>
        <strain evidence="12">JINMINGXINNONG_FW02</strain>
        <tissue evidence="12">Leaves</tissue>
    </source>
</reference>
<keyword evidence="2 8" id="KW-0597">Phosphoprotein</keyword>
<dbReference type="InterPro" id="IPR045279">
    <property type="entry name" value="ARR-like"/>
</dbReference>
<dbReference type="Gene3D" id="2.40.128.20">
    <property type="match status" value="1"/>
</dbReference>
<feature type="modified residue" description="4-aspartylphosphate" evidence="8">
    <location>
        <position position="102"/>
    </location>
</feature>
<dbReference type="InterPro" id="IPR012674">
    <property type="entry name" value="Calycin"/>
</dbReference>
<dbReference type="InterPro" id="IPR047202">
    <property type="entry name" value="Lipocalin_Blc-like_dom"/>
</dbReference>
<dbReference type="CDD" id="cd19438">
    <property type="entry name" value="lipocalin_Blc-like"/>
    <property type="match status" value="1"/>
</dbReference>